<sequence length="40" mass="4849">MDFIYSIGFLYNESMMCYFYLHSVFIEYSLQIFLTSATRC</sequence>
<dbReference type="HOGENOM" id="CLU_3298820_0_0_6"/>
<dbReference type="Proteomes" id="UP000032721">
    <property type="component" value="Chromosome"/>
</dbReference>
<protein>
    <submittedName>
        <fullName evidence="1">Uncharacterized protein</fullName>
    </submittedName>
</protein>
<name>A0A068QVS2_9GAMM</name>
<evidence type="ECO:0000313" key="2">
    <source>
        <dbReference type="Proteomes" id="UP000032721"/>
    </source>
</evidence>
<dbReference type="KEGG" id="xdo:XDD1_2276"/>
<reference evidence="1 2" key="1">
    <citation type="submission" date="2013-07" db="EMBL/GenBank/DDBJ databases">
        <authorList>
            <person name="Genoscope - CEA"/>
        </authorList>
    </citation>
    <scope>NUCLEOTIDE SEQUENCE [LARGE SCALE GENOMIC DNA]</scope>
    <source>
        <strain evidence="2">FRM16 / DSM 17909</strain>
    </source>
</reference>
<gene>
    <name evidence="1" type="ORF">XDD1_2276</name>
</gene>
<accession>A0A068QVS2</accession>
<evidence type="ECO:0000313" key="1">
    <source>
        <dbReference type="EMBL" id="CDG17975.1"/>
    </source>
</evidence>
<dbReference type="AlphaFoldDB" id="A0A068QVS2"/>
<organism evidence="1 2">
    <name type="scientific">Xenorhabdus doucetiae</name>
    <dbReference type="NCBI Taxonomy" id="351671"/>
    <lineage>
        <taxon>Bacteria</taxon>
        <taxon>Pseudomonadati</taxon>
        <taxon>Pseudomonadota</taxon>
        <taxon>Gammaproteobacteria</taxon>
        <taxon>Enterobacterales</taxon>
        <taxon>Morganellaceae</taxon>
        <taxon>Xenorhabdus</taxon>
    </lineage>
</organism>
<proteinExistence type="predicted"/>
<dbReference type="EMBL" id="FO704550">
    <property type="protein sequence ID" value="CDG17975.1"/>
    <property type="molecule type" value="Genomic_DNA"/>
</dbReference>